<dbReference type="Proteomes" id="UP000714275">
    <property type="component" value="Unassembled WGS sequence"/>
</dbReference>
<dbReference type="PANTHER" id="PTHR34605">
    <property type="entry name" value="PHAGE_INTEGRASE DOMAIN-CONTAINING PROTEIN"/>
    <property type="match status" value="1"/>
</dbReference>
<gene>
    <name evidence="1" type="ORF">EV702DRAFT_1209359</name>
</gene>
<dbReference type="OrthoDB" id="3266428at2759"/>
<dbReference type="InterPro" id="IPR052925">
    <property type="entry name" value="Phage_Integrase-like_Recomb"/>
</dbReference>
<dbReference type="AlphaFoldDB" id="A0A9P7A7E9"/>
<dbReference type="PANTHER" id="PTHR34605:SF3">
    <property type="entry name" value="P CELL-TYPE AGGLUTINATION PROTEIN MAP4-LIKE-RELATED"/>
    <property type="match status" value="1"/>
</dbReference>
<dbReference type="InterPro" id="IPR011010">
    <property type="entry name" value="DNA_brk_join_enz"/>
</dbReference>
<keyword evidence="2" id="KW-1185">Reference proteome</keyword>
<reference evidence="1" key="1">
    <citation type="journal article" date="2020" name="New Phytol.">
        <title>Comparative genomics reveals dynamic genome evolution in host specialist ectomycorrhizal fungi.</title>
        <authorList>
            <person name="Lofgren L.A."/>
            <person name="Nguyen N.H."/>
            <person name="Vilgalys R."/>
            <person name="Ruytinx J."/>
            <person name="Liao H.L."/>
            <person name="Branco S."/>
            <person name="Kuo A."/>
            <person name="LaButti K."/>
            <person name="Lipzen A."/>
            <person name="Andreopoulos W."/>
            <person name="Pangilinan J."/>
            <person name="Riley R."/>
            <person name="Hundley H."/>
            <person name="Na H."/>
            <person name="Barry K."/>
            <person name="Grigoriev I.V."/>
            <person name="Stajich J.E."/>
            <person name="Kennedy P.G."/>
        </authorList>
    </citation>
    <scope>NUCLEOTIDE SEQUENCE</scope>
    <source>
        <strain evidence="1">DOB743</strain>
    </source>
</reference>
<comment type="caution">
    <text evidence="1">The sequence shown here is derived from an EMBL/GenBank/DDBJ whole genome shotgun (WGS) entry which is preliminary data.</text>
</comment>
<dbReference type="GO" id="GO:0003677">
    <property type="term" value="F:DNA binding"/>
    <property type="evidence" value="ECO:0007669"/>
    <property type="project" value="InterPro"/>
</dbReference>
<organism evidence="1 2">
    <name type="scientific">Suillus placidus</name>
    <dbReference type="NCBI Taxonomy" id="48579"/>
    <lineage>
        <taxon>Eukaryota</taxon>
        <taxon>Fungi</taxon>
        <taxon>Dikarya</taxon>
        <taxon>Basidiomycota</taxon>
        <taxon>Agaricomycotina</taxon>
        <taxon>Agaricomycetes</taxon>
        <taxon>Agaricomycetidae</taxon>
        <taxon>Boletales</taxon>
        <taxon>Suillineae</taxon>
        <taxon>Suillaceae</taxon>
        <taxon>Suillus</taxon>
    </lineage>
</organism>
<accession>A0A9P7A7E9</accession>
<dbReference type="SUPFAM" id="SSF56349">
    <property type="entry name" value="DNA breaking-rejoining enzymes"/>
    <property type="match status" value="1"/>
</dbReference>
<evidence type="ECO:0000313" key="1">
    <source>
        <dbReference type="EMBL" id="KAG1783772.1"/>
    </source>
</evidence>
<sequence>MAAKSKQIMGSILNTEEFKRWQAKIFDLFGAPPRSIRKPPKPRKLKPGCDITPSSFRPRVLARDRLHHWMAPVSDSFHYALVKDFPISDVIQLFNVLLISVETKTHENYVTNWLSGLHFWHNLHGAPWHGKLTPESSKRPCRPPVTLEHMHALFCCLDLSNAFDASVFTVASIAFWSCCRLAELIINSVNSFDPMQHVACSIKITRVSPSNSVSWSSFPAPWLKTTLGAGAKIIMSRVDDFTNPVSALNHHISANSSRRMGPMTHPWFLAHCNQVWREAGLLELTGHCFRIGGAHLLSLMLVCQYDRFGRSHHHSLLIYSFVI</sequence>
<proteinExistence type="predicted"/>
<name>A0A9P7A7E9_9AGAM</name>
<evidence type="ECO:0000313" key="2">
    <source>
        <dbReference type="Proteomes" id="UP000714275"/>
    </source>
</evidence>
<protein>
    <submittedName>
        <fullName evidence="1">Uncharacterized protein</fullName>
    </submittedName>
</protein>
<dbReference type="EMBL" id="JABBWD010000001">
    <property type="protein sequence ID" value="KAG1783772.1"/>
    <property type="molecule type" value="Genomic_DNA"/>
</dbReference>